<evidence type="ECO:0000313" key="5">
    <source>
        <dbReference type="Proteomes" id="UP000295252"/>
    </source>
</evidence>
<dbReference type="SUPFAM" id="SSF51735">
    <property type="entry name" value="NAD(P)-binding Rossmann-fold domains"/>
    <property type="match status" value="1"/>
</dbReference>
<feature type="domain" description="NAD-dependent epimerase/dehydratase" evidence="3">
    <location>
        <begin position="94"/>
        <end position="382"/>
    </location>
</feature>
<feature type="region of interest" description="Disordered" evidence="2">
    <location>
        <begin position="71"/>
        <end position="90"/>
    </location>
</feature>
<sequence length="484" mass="53620">MAHLLSTSCSLNIPPSCKKPKCLLVNQCSSSGFPASFSLPTSTSRSKMLILHGKGPKRSSTIYAKAVSLSQESKAQPGSSFPQETGEAGSPKKVMVIGGDGYCGWATALHLSNRNYEVAIVDNLVRRLFDHQLGLDSLTPISSIHNRIRCWKSLTGKDIQLHIGDICDFEFLAETFKSFEPDAVVHFGEQRSAPYSMIDRSRAVFTQQNNVIGTLNVLFAIKEYRDECHLVKLGTMGEYGTPNIDIEEGYITITHNGRTDTLPYPKQASSFYHLSKVHDSHNIAFTCKAWGIRATDLNQGVVYGLRTDETAMHDELCNRFDYDGVFGTALNRFCVQAAVGHPLTVYGKGGQTRGYLDIRDTVQCVELAIANPAQRGEFRVFNQFTEQFSVNELAALVTKAGEKLGIEVKTVSVPNPRVEAEEHYYNAKHTKLIELGLKPHLLSDALLDSLLNFAIKYKDRVDPKQIMPSVSWRKIGVKPKTVAV</sequence>
<dbReference type="Proteomes" id="UP000295252">
    <property type="component" value="Chromosome X"/>
</dbReference>
<dbReference type="CDD" id="cd05255">
    <property type="entry name" value="SQD1_like_SDR_e"/>
    <property type="match status" value="1"/>
</dbReference>
<evidence type="ECO:0000259" key="3">
    <source>
        <dbReference type="Pfam" id="PF01370"/>
    </source>
</evidence>
<dbReference type="InterPro" id="IPR001509">
    <property type="entry name" value="Epimerase_deHydtase"/>
</dbReference>
<dbReference type="OMA" id="YGTAGMK"/>
<dbReference type="STRING" id="49390.A0A068UJ88"/>
<evidence type="ECO:0000256" key="1">
    <source>
        <dbReference type="ARBA" id="ARBA00007637"/>
    </source>
</evidence>
<gene>
    <name evidence="4" type="ORF">GSCOC_T00027044001</name>
</gene>
<name>A0A068UJ88_COFCA</name>
<dbReference type="FunCoup" id="A0A068UJ88">
    <property type="interactions" value="296"/>
</dbReference>
<dbReference type="Pfam" id="PF01370">
    <property type="entry name" value="Epimerase"/>
    <property type="match status" value="1"/>
</dbReference>
<comment type="similarity">
    <text evidence="1">Belongs to the NAD(P)-dependent epimerase/dehydratase family.</text>
</comment>
<accession>A0A068UJ88</accession>
<organism evidence="4 5">
    <name type="scientific">Coffea canephora</name>
    <name type="common">Robusta coffee</name>
    <dbReference type="NCBI Taxonomy" id="49390"/>
    <lineage>
        <taxon>Eukaryota</taxon>
        <taxon>Viridiplantae</taxon>
        <taxon>Streptophyta</taxon>
        <taxon>Embryophyta</taxon>
        <taxon>Tracheophyta</taxon>
        <taxon>Spermatophyta</taxon>
        <taxon>Magnoliopsida</taxon>
        <taxon>eudicotyledons</taxon>
        <taxon>Gunneridae</taxon>
        <taxon>Pentapetalae</taxon>
        <taxon>asterids</taxon>
        <taxon>lamiids</taxon>
        <taxon>Gentianales</taxon>
        <taxon>Rubiaceae</taxon>
        <taxon>Ixoroideae</taxon>
        <taxon>Gardenieae complex</taxon>
        <taxon>Bertiereae - Coffeeae clade</taxon>
        <taxon>Coffeeae</taxon>
        <taxon>Coffea</taxon>
    </lineage>
</organism>
<dbReference type="PANTHER" id="PTHR43000">
    <property type="entry name" value="DTDP-D-GLUCOSE 4,6-DEHYDRATASE-RELATED"/>
    <property type="match status" value="1"/>
</dbReference>
<dbReference type="InParanoid" id="A0A068UJ88"/>
<dbReference type="InterPro" id="IPR036291">
    <property type="entry name" value="NAD(P)-bd_dom_sf"/>
</dbReference>
<feature type="compositionally biased region" description="Polar residues" evidence="2">
    <location>
        <begin position="71"/>
        <end position="83"/>
    </location>
</feature>
<evidence type="ECO:0000256" key="2">
    <source>
        <dbReference type="SAM" id="MobiDB-lite"/>
    </source>
</evidence>
<dbReference type="EMBL" id="HG739115">
    <property type="protein sequence ID" value="CDP08269.1"/>
    <property type="molecule type" value="Genomic_DNA"/>
</dbReference>
<reference evidence="5" key="1">
    <citation type="journal article" date="2014" name="Science">
        <title>The coffee genome provides insight into the convergent evolution of caffeine biosynthesis.</title>
        <authorList>
            <person name="Denoeud F."/>
            <person name="Carretero-Paulet L."/>
            <person name="Dereeper A."/>
            <person name="Droc G."/>
            <person name="Guyot R."/>
            <person name="Pietrella M."/>
            <person name="Zheng C."/>
            <person name="Alberti A."/>
            <person name="Anthony F."/>
            <person name="Aprea G."/>
            <person name="Aury J.M."/>
            <person name="Bento P."/>
            <person name="Bernard M."/>
            <person name="Bocs S."/>
            <person name="Campa C."/>
            <person name="Cenci A."/>
            <person name="Combes M.C."/>
            <person name="Crouzillat D."/>
            <person name="Da Silva C."/>
            <person name="Daddiego L."/>
            <person name="De Bellis F."/>
            <person name="Dussert S."/>
            <person name="Garsmeur O."/>
            <person name="Gayraud T."/>
            <person name="Guignon V."/>
            <person name="Jahn K."/>
            <person name="Jamilloux V."/>
            <person name="Joet T."/>
            <person name="Labadie K."/>
            <person name="Lan T."/>
            <person name="Leclercq J."/>
            <person name="Lepelley M."/>
            <person name="Leroy T."/>
            <person name="Li L.T."/>
            <person name="Librado P."/>
            <person name="Lopez L."/>
            <person name="Munoz A."/>
            <person name="Noel B."/>
            <person name="Pallavicini A."/>
            <person name="Perrotta G."/>
            <person name="Poncet V."/>
            <person name="Pot D."/>
            <person name="Priyono X."/>
            <person name="Rigoreau M."/>
            <person name="Rouard M."/>
            <person name="Rozas J."/>
            <person name="Tranchant-Dubreuil C."/>
            <person name="VanBuren R."/>
            <person name="Zhang Q."/>
            <person name="Andrade A.C."/>
            <person name="Argout X."/>
            <person name="Bertrand B."/>
            <person name="de Kochko A."/>
            <person name="Graziosi G."/>
            <person name="Henry R.J."/>
            <person name="Jayarama X."/>
            <person name="Ming R."/>
            <person name="Nagai C."/>
            <person name="Rounsley S."/>
            <person name="Sankoff D."/>
            <person name="Giuliano G."/>
            <person name="Albert V.A."/>
            <person name="Wincker P."/>
            <person name="Lashermes P."/>
        </authorList>
    </citation>
    <scope>NUCLEOTIDE SEQUENCE [LARGE SCALE GENOMIC DNA]</scope>
    <source>
        <strain evidence="5">cv. DH200-94</strain>
    </source>
</reference>
<dbReference type="AlphaFoldDB" id="A0A068UJ88"/>
<dbReference type="Gramene" id="CDP08269">
    <property type="protein sequence ID" value="CDP08269"/>
    <property type="gene ID" value="GSCOC_T00027044001"/>
</dbReference>
<proteinExistence type="inferred from homology"/>
<keyword evidence="5" id="KW-1185">Reference proteome</keyword>
<dbReference type="PhylomeDB" id="A0A068UJ88"/>
<dbReference type="Gene3D" id="3.90.25.10">
    <property type="entry name" value="UDP-galactose 4-epimerase, domain 1"/>
    <property type="match status" value="1"/>
</dbReference>
<dbReference type="Gene3D" id="3.40.50.720">
    <property type="entry name" value="NAD(P)-binding Rossmann-like Domain"/>
    <property type="match status" value="1"/>
</dbReference>
<evidence type="ECO:0000313" key="4">
    <source>
        <dbReference type="EMBL" id="CDP08269.1"/>
    </source>
</evidence>
<protein>
    <recommendedName>
        <fullName evidence="3">NAD-dependent epimerase/dehydratase domain-containing protein</fullName>
    </recommendedName>
</protein>
<dbReference type="OrthoDB" id="494308at2759"/>